<evidence type="ECO:0000256" key="1">
    <source>
        <dbReference type="SAM" id="SignalP"/>
    </source>
</evidence>
<feature type="chain" id="PRO_5016325464" evidence="1">
    <location>
        <begin position="20"/>
        <end position="194"/>
    </location>
</feature>
<dbReference type="EMBL" id="QGLF01000004">
    <property type="protein sequence ID" value="PWR19692.1"/>
    <property type="molecule type" value="Genomic_DNA"/>
</dbReference>
<feature type="signal peptide" evidence="1">
    <location>
        <begin position="1"/>
        <end position="19"/>
    </location>
</feature>
<proteinExistence type="predicted"/>
<dbReference type="AlphaFoldDB" id="A0A317DZ43"/>
<sequence>MMRLVFVILAAAFLAACHATPPLNFTVTELPAVATRFDAELKSVSVTPAGEGEKQGSIDFLDAQVPSLWQSAINDAASRLALFNDDAATKLSLTVTILQFDIPSMGFDMSTDVAARYDLIDRATGAVIDTYVAANTGTVPMDYDFVGVTRAMESINRAVKANIRAYLDRLVASPPPLVPAKVPAPAAIPPKAGS</sequence>
<gene>
    <name evidence="2" type="ORF">DKG75_14590</name>
</gene>
<keyword evidence="1" id="KW-0732">Signal</keyword>
<dbReference type="Proteomes" id="UP000246077">
    <property type="component" value="Unassembled WGS sequence"/>
</dbReference>
<dbReference type="PROSITE" id="PS51257">
    <property type="entry name" value="PROKAR_LIPOPROTEIN"/>
    <property type="match status" value="1"/>
</dbReference>
<protein>
    <submittedName>
        <fullName evidence="2">UDP-N-acetylglucosamine acyltransferase</fullName>
    </submittedName>
</protein>
<keyword evidence="2" id="KW-0012">Acyltransferase</keyword>
<keyword evidence="2" id="KW-0808">Transferase</keyword>
<accession>A0A317DZ43</accession>
<dbReference type="OrthoDB" id="8750598at2"/>
<dbReference type="RefSeq" id="WP_109921866.1">
    <property type="nucleotide sequence ID" value="NZ_QGLF01000004.1"/>
</dbReference>
<organism evidence="2 3">
    <name type="scientific">Zavarzinia compransoris</name>
    <dbReference type="NCBI Taxonomy" id="1264899"/>
    <lineage>
        <taxon>Bacteria</taxon>
        <taxon>Pseudomonadati</taxon>
        <taxon>Pseudomonadota</taxon>
        <taxon>Alphaproteobacteria</taxon>
        <taxon>Rhodospirillales</taxon>
        <taxon>Zavarziniaceae</taxon>
        <taxon>Zavarzinia</taxon>
    </lineage>
</organism>
<evidence type="ECO:0000313" key="2">
    <source>
        <dbReference type="EMBL" id="PWR19692.1"/>
    </source>
</evidence>
<keyword evidence="3" id="KW-1185">Reference proteome</keyword>
<dbReference type="GO" id="GO:0016746">
    <property type="term" value="F:acyltransferase activity"/>
    <property type="evidence" value="ECO:0007669"/>
    <property type="project" value="UniProtKB-KW"/>
</dbReference>
<name>A0A317DZ43_9PROT</name>
<evidence type="ECO:0000313" key="3">
    <source>
        <dbReference type="Proteomes" id="UP000246077"/>
    </source>
</evidence>
<comment type="caution">
    <text evidence="2">The sequence shown here is derived from an EMBL/GenBank/DDBJ whole genome shotgun (WGS) entry which is preliminary data.</text>
</comment>
<reference evidence="3" key="1">
    <citation type="submission" date="2018-05" db="EMBL/GenBank/DDBJ databases">
        <title>Zavarzinia sp. HR-AS.</title>
        <authorList>
            <person name="Lee Y."/>
            <person name="Jeon C.O."/>
        </authorList>
    </citation>
    <scope>NUCLEOTIDE SEQUENCE [LARGE SCALE GENOMIC DNA]</scope>
    <source>
        <strain evidence="3">DSM 1231</strain>
    </source>
</reference>